<dbReference type="PANTHER" id="PTHR35585:SF1">
    <property type="entry name" value="HHE DOMAIN PROTEIN (AFU_ORTHOLOGUE AFUA_4G00730)"/>
    <property type="match status" value="1"/>
</dbReference>
<evidence type="ECO:0000259" key="1">
    <source>
        <dbReference type="Pfam" id="PF01814"/>
    </source>
</evidence>
<organism evidence="2 3">
    <name type="scientific">Actinoallomurus spadix</name>
    <dbReference type="NCBI Taxonomy" id="79912"/>
    <lineage>
        <taxon>Bacteria</taxon>
        <taxon>Bacillati</taxon>
        <taxon>Actinomycetota</taxon>
        <taxon>Actinomycetes</taxon>
        <taxon>Streptosporangiales</taxon>
        <taxon>Thermomonosporaceae</taxon>
        <taxon>Actinoallomurus</taxon>
    </lineage>
</organism>
<gene>
    <name evidence="2" type="ORF">GCM10010151_48040</name>
</gene>
<evidence type="ECO:0000313" key="2">
    <source>
        <dbReference type="EMBL" id="GAA0352894.1"/>
    </source>
</evidence>
<dbReference type="EMBL" id="BAAABM010000045">
    <property type="protein sequence ID" value="GAA0352894.1"/>
    <property type="molecule type" value="Genomic_DNA"/>
</dbReference>
<accession>A0ABP3GR94</accession>
<dbReference type="PANTHER" id="PTHR35585">
    <property type="entry name" value="HHE DOMAIN PROTEIN (AFU_ORTHOLOGUE AFUA_4G00730)"/>
    <property type="match status" value="1"/>
</dbReference>
<dbReference type="Pfam" id="PF01814">
    <property type="entry name" value="Hemerythrin"/>
    <property type="match status" value="1"/>
</dbReference>
<comment type="caution">
    <text evidence="2">The sequence shown here is derived from an EMBL/GenBank/DDBJ whole genome shotgun (WGS) entry which is preliminary data.</text>
</comment>
<feature type="domain" description="Hemerythrin-like" evidence="1">
    <location>
        <begin position="13"/>
        <end position="128"/>
    </location>
</feature>
<dbReference type="RefSeq" id="WP_252807516.1">
    <property type="nucleotide sequence ID" value="NZ_BAAABM010000045.1"/>
</dbReference>
<dbReference type="CDD" id="cd12108">
    <property type="entry name" value="Hr-like"/>
    <property type="match status" value="1"/>
</dbReference>
<keyword evidence="3" id="KW-1185">Reference proteome</keyword>
<name>A0ABP3GR94_9ACTN</name>
<protein>
    <submittedName>
        <fullName evidence="2">Hemerythrin domain-containing protein</fullName>
    </submittedName>
</protein>
<dbReference type="Gene3D" id="1.20.120.520">
    <property type="entry name" value="nmb1532 protein domain like"/>
    <property type="match status" value="1"/>
</dbReference>
<sequence length="191" mass="21619">MTQRPETMPERDAVDLLIRQHEEIRRLFDDVDRSTGHAREEAFEKLCRFLAVHETAEEEVVHPLARRVIPDGDRVIDARLEEENEGKRVLQALEKMGTSAAGFEPLFAEFRKSVLDHAELEEREEFTRLREMGGTELRGLAAAIKAAEAMAPTHPHPGVESATKNILIGTFASAADRTRDVVRKTLGRERK</sequence>
<evidence type="ECO:0000313" key="3">
    <source>
        <dbReference type="Proteomes" id="UP001501822"/>
    </source>
</evidence>
<dbReference type="InterPro" id="IPR012312">
    <property type="entry name" value="Hemerythrin-like"/>
</dbReference>
<reference evidence="3" key="1">
    <citation type="journal article" date="2019" name="Int. J. Syst. Evol. Microbiol.">
        <title>The Global Catalogue of Microorganisms (GCM) 10K type strain sequencing project: providing services to taxonomists for standard genome sequencing and annotation.</title>
        <authorList>
            <consortium name="The Broad Institute Genomics Platform"/>
            <consortium name="The Broad Institute Genome Sequencing Center for Infectious Disease"/>
            <person name="Wu L."/>
            <person name="Ma J."/>
        </authorList>
    </citation>
    <scope>NUCLEOTIDE SEQUENCE [LARGE SCALE GENOMIC DNA]</scope>
    <source>
        <strain evidence="3">JCM 3146</strain>
    </source>
</reference>
<dbReference type="Proteomes" id="UP001501822">
    <property type="component" value="Unassembled WGS sequence"/>
</dbReference>
<proteinExistence type="predicted"/>